<feature type="compositionally biased region" description="Basic and acidic residues" evidence="1">
    <location>
        <begin position="139"/>
        <end position="148"/>
    </location>
</feature>
<protein>
    <submittedName>
        <fullName evidence="2">Uncharacterized protein</fullName>
    </submittedName>
</protein>
<keyword evidence="3" id="KW-1185">Reference proteome</keyword>
<evidence type="ECO:0000313" key="3">
    <source>
        <dbReference type="Proteomes" id="UP001175211"/>
    </source>
</evidence>
<reference evidence="2" key="1">
    <citation type="submission" date="2023-06" db="EMBL/GenBank/DDBJ databases">
        <authorList>
            <consortium name="Lawrence Berkeley National Laboratory"/>
            <person name="Ahrendt S."/>
            <person name="Sahu N."/>
            <person name="Indic B."/>
            <person name="Wong-Bajracharya J."/>
            <person name="Merenyi Z."/>
            <person name="Ke H.-M."/>
            <person name="Monk M."/>
            <person name="Kocsube S."/>
            <person name="Drula E."/>
            <person name="Lipzen A."/>
            <person name="Balint B."/>
            <person name="Henrissat B."/>
            <person name="Andreopoulos B."/>
            <person name="Martin F.M."/>
            <person name="Harder C.B."/>
            <person name="Rigling D."/>
            <person name="Ford K.L."/>
            <person name="Foster G.D."/>
            <person name="Pangilinan J."/>
            <person name="Papanicolaou A."/>
            <person name="Barry K."/>
            <person name="LaButti K."/>
            <person name="Viragh M."/>
            <person name="Koriabine M."/>
            <person name="Yan M."/>
            <person name="Riley R."/>
            <person name="Champramary S."/>
            <person name="Plett K.L."/>
            <person name="Tsai I.J."/>
            <person name="Slot J."/>
            <person name="Sipos G."/>
            <person name="Plett J."/>
            <person name="Nagy L.G."/>
            <person name="Grigoriev I.V."/>
        </authorList>
    </citation>
    <scope>NUCLEOTIDE SEQUENCE</scope>
    <source>
        <strain evidence="2">CCBAS 213</strain>
    </source>
</reference>
<evidence type="ECO:0000313" key="2">
    <source>
        <dbReference type="EMBL" id="KAK0470297.1"/>
    </source>
</evidence>
<dbReference type="AlphaFoldDB" id="A0AA39NR32"/>
<dbReference type="RefSeq" id="XP_060340090.1">
    <property type="nucleotide sequence ID" value="XM_060465491.1"/>
</dbReference>
<evidence type="ECO:0000256" key="1">
    <source>
        <dbReference type="SAM" id="MobiDB-lite"/>
    </source>
</evidence>
<dbReference type="Proteomes" id="UP001175211">
    <property type="component" value="Unassembled WGS sequence"/>
</dbReference>
<name>A0AA39NR32_ARMTA</name>
<dbReference type="EMBL" id="JAUEPS010000001">
    <property type="protein sequence ID" value="KAK0470297.1"/>
    <property type="molecule type" value="Genomic_DNA"/>
</dbReference>
<sequence length="281" mass="32141">MEDNQPFFIDRQPFLFKIKGGPKLPDLTVTNEDLSRLAEVYTRGPDSTQEATWRKYRHCKELSDIMDVLLPKIRLFNQPPYGMYGVNGSLENWKSLRDNAKNWKKKEGPGSLTQLRNDALAEEQDDGQPYVSDGSQDSAQEKEGHVEDPIIVSNQSKPSGEDRLRKRRCRASGLPETGDLRARRVASAPNSKKHPRIGKTREAEQKLMNQPKQLLSPSESYKDCAKARAKCYVEDARIRALNDTSVGRKKLLKCIRCVVYQRVCGLEEKIREELLKRLEKP</sequence>
<dbReference type="GeneID" id="85349039"/>
<proteinExistence type="predicted"/>
<accession>A0AA39NR32</accession>
<gene>
    <name evidence="2" type="ORF">EV420DRAFT_104161</name>
</gene>
<comment type="caution">
    <text evidence="2">The sequence shown here is derived from an EMBL/GenBank/DDBJ whole genome shotgun (WGS) entry which is preliminary data.</text>
</comment>
<feature type="region of interest" description="Disordered" evidence="1">
    <location>
        <begin position="123"/>
        <end position="200"/>
    </location>
</feature>
<organism evidence="2 3">
    <name type="scientific">Armillaria tabescens</name>
    <name type="common">Ringless honey mushroom</name>
    <name type="synonym">Agaricus tabescens</name>
    <dbReference type="NCBI Taxonomy" id="1929756"/>
    <lineage>
        <taxon>Eukaryota</taxon>
        <taxon>Fungi</taxon>
        <taxon>Dikarya</taxon>
        <taxon>Basidiomycota</taxon>
        <taxon>Agaricomycotina</taxon>
        <taxon>Agaricomycetes</taxon>
        <taxon>Agaricomycetidae</taxon>
        <taxon>Agaricales</taxon>
        <taxon>Marasmiineae</taxon>
        <taxon>Physalacriaceae</taxon>
        <taxon>Desarmillaria</taxon>
    </lineage>
</organism>